<keyword evidence="3" id="KW-1185">Reference proteome</keyword>
<sequence length="240" mass="28117">MASFAKHLSTHLYFHMERPKSDSRNSQGGASGFSRIDPSHSPSTHRSRSWNTENSRSDVDHRGYSSYGGELVPTYDDVVVRDSSRREHRGSIMGSDWPEDYFSYSPYLLTPDMSAKSRTRRRYNRRYSETGERYEIAIDDETEEYYHVVREHPRTRPPEPASPILDRRFLPATPQSRSGRGEVIYPSVHPAELEQDCFIVPSHMRGRFLPIKAVLEYIEEFFYPWVFYTLSHAHTLVFWE</sequence>
<evidence type="ECO:0000313" key="2">
    <source>
        <dbReference type="EMBL" id="GFQ97592.1"/>
    </source>
</evidence>
<proteinExistence type="predicted"/>
<dbReference type="OrthoDB" id="6432510at2759"/>
<evidence type="ECO:0000256" key="1">
    <source>
        <dbReference type="SAM" id="MobiDB-lite"/>
    </source>
</evidence>
<dbReference type="EMBL" id="BMAO01034590">
    <property type="protein sequence ID" value="GFQ97592.1"/>
    <property type="molecule type" value="Genomic_DNA"/>
</dbReference>
<dbReference type="AlphaFoldDB" id="A0A8X6IN07"/>
<organism evidence="2 3">
    <name type="scientific">Trichonephila clavata</name>
    <name type="common">Joro spider</name>
    <name type="synonym">Nephila clavata</name>
    <dbReference type="NCBI Taxonomy" id="2740835"/>
    <lineage>
        <taxon>Eukaryota</taxon>
        <taxon>Metazoa</taxon>
        <taxon>Ecdysozoa</taxon>
        <taxon>Arthropoda</taxon>
        <taxon>Chelicerata</taxon>
        <taxon>Arachnida</taxon>
        <taxon>Araneae</taxon>
        <taxon>Araneomorphae</taxon>
        <taxon>Entelegynae</taxon>
        <taxon>Araneoidea</taxon>
        <taxon>Nephilidae</taxon>
        <taxon>Trichonephila</taxon>
    </lineage>
</organism>
<gene>
    <name evidence="2" type="primary">AVEN_239821_1</name>
    <name evidence="2" type="ORF">TNCT_480111</name>
</gene>
<dbReference type="Proteomes" id="UP000887116">
    <property type="component" value="Unassembled WGS sequence"/>
</dbReference>
<feature type="region of interest" description="Disordered" evidence="1">
    <location>
        <begin position="17"/>
        <end position="68"/>
    </location>
</feature>
<reference evidence="2" key="1">
    <citation type="submission" date="2020-07" db="EMBL/GenBank/DDBJ databases">
        <title>Multicomponent nature underlies the extraordinary mechanical properties of spider dragline silk.</title>
        <authorList>
            <person name="Kono N."/>
            <person name="Nakamura H."/>
            <person name="Mori M."/>
            <person name="Yoshida Y."/>
            <person name="Ohtoshi R."/>
            <person name="Malay A.D."/>
            <person name="Moran D.A.P."/>
            <person name="Tomita M."/>
            <person name="Numata K."/>
            <person name="Arakawa K."/>
        </authorList>
    </citation>
    <scope>NUCLEOTIDE SEQUENCE</scope>
</reference>
<comment type="caution">
    <text evidence="2">The sequence shown here is derived from an EMBL/GenBank/DDBJ whole genome shotgun (WGS) entry which is preliminary data.</text>
</comment>
<evidence type="ECO:0000313" key="3">
    <source>
        <dbReference type="Proteomes" id="UP000887116"/>
    </source>
</evidence>
<protein>
    <submittedName>
        <fullName evidence="2">Uncharacterized protein</fullName>
    </submittedName>
</protein>
<name>A0A8X6IN07_TRICU</name>
<accession>A0A8X6IN07</accession>